<dbReference type="PANTHER" id="PTHR43201:SF32">
    <property type="entry name" value="2-SUCCINYLBENZOATE--COA LIGASE, CHLOROPLASTIC_PEROXISOMAL"/>
    <property type="match status" value="1"/>
</dbReference>
<dbReference type="Pfam" id="PF00501">
    <property type="entry name" value="AMP-binding"/>
    <property type="match status" value="1"/>
</dbReference>
<reference evidence="3" key="1">
    <citation type="submission" date="2016-11" db="EMBL/GenBank/DDBJ databases">
        <authorList>
            <person name="Varghese N."/>
            <person name="Submissions S."/>
        </authorList>
    </citation>
    <scope>NUCLEOTIDE SEQUENCE [LARGE SCALE GENOMIC DNA]</scope>
    <source>
        <strain evidence="3">DSM 24579</strain>
    </source>
</reference>
<gene>
    <name evidence="2" type="ORF">SAMN05444483_10338</name>
</gene>
<accession>A0A1M5F745</accession>
<dbReference type="GO" id="GO:0031956">
    <property type="term" value="F:medium-chain fatty acid-CoA ligase activity"/>
    <property type="evidence" value="ECO:0007669"/>
    <property type="project" value="TreeGrafter"/>
</dbReference>
<dbReference type="InterPro" id="IPR000873">
    <property type="entry name" value="AMP-dep_synth/lig_dom"/>
</dbReference>
<dbReference type="PANTHER" id="PTHR43201">
    <property type="entry name" value="ACYL-COA SYNTHETASE"/>
    <property type="match status" value="1"/>
</dbReference>
<keyword evidence="2" id="KW-0436">Ligase</keyword>
<dbReference type="STRING" id="1073325.SAMN05444483_10338"/>
<feature type="domain" description="AMP-dependent synthetase/ligase" evidence="1">
    <location>
        <begin position="70"/>
        <end position="214"/>
    </location>
</feature>
<dbReference type="Proteomes" id="UP000183945">
    <property type="component" value="Unassembled WGS sequence"/>
</dbReference>
<dbReference type="InterPro" id="IPR042099">
    <property type="entry name" value="ANL_N_sf"/>
</dbReference>
<dbReference type="AlphaFoldDB" id="A0A1M5F745"/>
<dbReference type="Gene3D" id="3.40.50.12780">
    <property type="entry name" value="N-terminal domain of ligase-like"/>
    <property type="match status" value="1"/>
</dbReference>
<evidence type="ECO:0000313" key="2">
    <source>
        <dbReference type="EMBL" id="SHF86871.1"/>
    </source>
</evidence>
<dbReference type="SUPFAM" id="SSF56801">
    <property type="entry name" value="Acetyl-CoA synthetase-like"/>
    <property type="match status" value="1"/>
</dbReference>
<evidence type="ECO:0000259" key="1">
    <source>
        <dbReference type="Pfam" id="PF00501"/>
    </source>
</evidence>
<name>A0A1M5F745_SALEC</name>
<sequence length="373" mass="42611">MLTYWFEDMANKYKVPETHPDFKLNKTHFSNAELHQVAYSFIKEGEAYEEKIGAFLLDWLKPSAYVEVKTSGSTGEPKIIKIKKEYMVNSAMATSRFFDLPANTTALLCLPATYIAGKMMLVRAMVLGWHLDIVPPSSTPLDQVFKRYDFCAVTPFQLDNSIGRMHLIGKLIVGGGAVSPKLQKMVKELDTRVYETYGMTETVTHIAAKLLNPKVDKEKVRPFKVLPDIQISQDDRDCLVIKAPQLSEEIITTNDVVEILTYKKFVWKGRIDHVINSGGIKLHPEQIEKKLSKIIDQRLFVTGMEDDALGEMLVLFVENEFSEDLLQQLKSEIKTLKSLDKFEQPKKIYFIEKFEETHTGKIHRANTIKSKVD</sequence>
<dbReference type="InterPro" id="IPR045851">
    <property type="entry name" value="AMP-bd_C_sf"/>
</dbReference>
<keyword evidence="3" id="KW-1185">Reference proteome</keyword>
<proteinExistence type="predicted"/>
<organism evidence="2 3">
    <name type="scientific">Salegentibacter echinorum</name>
    <dbReference type="NCBI Taxonomy" id="1073325"/>
    <lineage>
        <taxon>Bacteria</taxon>
        <taxon>Pseudomonadati</taxon>
        <taxon>Bacteroidota</taxon>
        <taxon>Flavobacteriia</taxon>
        <taxon>Flavobacteriales</taxon>
        <taxon>Flavobacteriaceae</taxon>
        <taxon>Salegentibacter</taxon>
    </lineage>
</organism>
<protein>
    <submittedName>
        <fullName evidence="2">O-succinylbenzoic acid--CoA ligase</fullName>
    </submittedName>
</protein>
<dbReference type="EMBL" id="FQVT01000003">
    <property type="protein sequence ID" value="SHF86871.1"/>
    <property type="molecule type" value="Genomic_DNA"/>
</dbReference>
<dbReference type="Gene3D" id="3.30.300.30">
    <property type="match status" value="1"/>
</dbReference>
<evidence type="ECO:0000313" key="3">
    <source>
        <dbReference type="Proteomes" id="UP000183945"/>
    </source>
</evidence>
<dbReference type="GO" id="GO:0006631">
    <property type="term" value="P:fatty acid metabolic process"/>
    <property type="evidence" value="ECO:0007669"/>
    <property type="project" value="TreeGrafter"/>
</dbReference>